<sequence>MKQPLASSQNLRTSQPDVKVIVSVLFFLIVLIAGLMYVKWIPYYHKAFTAATEHSIGASIVSGTAASAPTPSWETAWAYAKAYYKSVWQAAVLGIVLGSLVQVLIPKQWLIRTLGKATFGSTAIAGIASIPGMMCTCCAAPLVVGLRKRNVSVGAALAFWLGNPTLNPATLIFMTFVLNWKFTVLRLIFGLLLVFGVSYFANRFAPQAELPLEIEKTQNSNNMEDTRPIWLRWLSTVWKLTLSIVPAYIIAVLLLGAFRAWLLPSVGGIASFGFLAIIAFSIAGMLFVIPTAGEIPIIQTMMSFGLGPGPAAALLITLPSVSLPSLLMVGKSLPTRVLVFVASSIVILGIMCGIVGSWIL</sequence>
<dbReference type="EMBL" id="JAYJLD010000029">
    <property type="protein sequence ID" value="MEB3103190.1"/>
    <property type="molecule type" value="Genomic_DNA"/>
</dbReference>
<proteinExistence type="inferred from homology"/>
<keyword evidence="5 7" id="KW-1133">Transmembrane helix</keyword>
<evidence type="ECO:0000256" key="2">
    <source>
        <dbReference type="ARBA" id="ARBA00006386"/>
    </source>
</evidence>
<comment type="similarity">
    <text evidence="2">Belongs to the UPF0718 family.</text>
</comment>
<keyword evidence="9" id="KW-1185">Reference proteome</keyword>
<comment type="caution">
    <text evidence="8">The sequence shown here is derived from an EMBL/GenBank/DDBJ whole genome shotgun (WGS) entry which is preliminary data.</text>
</comment>
<feature type="transmembrane region" description="Helical" evidence="7">
    <location>
        <begin position="87"/>
        <end position="105"/>
    </location>
</feature>
<dbReference type="PANTHER" id="PTHR43299">
    <property type="entry name" value="UPF0718 PROTEIN YRAQ"/>
    <property type="match status" value="1"/>
</dbReference>
<evidence type="ECO:0000313" key="9">
    <source>
        <dbReference type="Proteomes" id="UP001310386"/>
    </source>
</evidence>
<evidence type="ECO:0000256" key="4">
    <source>
        <dbReference type="ARBA" id="ARBA00022692"/>
    </source>
</evidence>
<gene>
    <name evidence="8" type="ORF">VF724_16250</name>
</gene>
<evidence type="ECO:0000256" key="7">
    <source>
        <dbReference type="SAM" id="Phobius"/>
    </source>
</evidence>
<feature type="transmembrane region" description="Helical" evidence="7">
    <location>
        <begin position="184"/>
        <end position="201"/>
    </location>
</feature>
<feature type="transmembrane region" description="Helical" evidence="7">
    <location>
        <begin position="156"/>
        <end position="177"/>
    </location>
</feature>
<dbReference type="Pfam" id="PF03773">
    <property type="entry name" value="ArsP_1"/>
    <property type="match status" value="1"/>
</dbReference>
<evidence type="ECO:0000256" key="5">
    <source>
        <dbReference type="ARBA" id="ARBA00022989"/>
    </source>
</evidence>
<dbReference type="InterPro" id="IPR005524">
    <property type="entry name" value="DUF318"/>
</dbReference>
<name>A0ABU5ZL20_9BACL</name>
<evidence type="ECO:0000256" key="1">
    <source>
        <dbReference type="ARBA" id="ARBA00004651"/>
    </source>
</evidence>
<accession>A0ABU5ZL20</accession>
<dbReference type="PANTHER" id="PTHR43299:SF1">
    <property type="entry name" value="UPF0718 PROTEIN YRAQ"/>
    <property type="match status" value="1"/>
</dbReference>
<dbReference type="RefSeq" id="WP_371755313.1">
    <property type="nucleotide sequence ID" value="NZ_JAYJLD010000029.1"/>
</dbReference>
<dbReference type="Proteomes" id="UP001310386">
    <property type="component" value="Unassembled WGS sequence"/>
</dbReference>
<feature type="transmembrane region" description="Helical" evidence="7">
    <location>
        <begin position="337"/>
        <end position="359"/>
    </location>
</feature>
<feature type="transmembrane region" description="Helical" evidence="7">
    <location>
        <begin position="117"/>
        <end position="144"/>
    </location>
</feature>
<comment type="subcellular location">
    <subcellularLocation>
        <location evidence="1">Cell membrane</location>
        <topology evidence="1">Multi-pass membrane protein</topology>
    </subcellularLocation>
</comment>
<evidence type="ECO:0000256" key="3">
    <source>
        <dbReference type="ARBA" id="ARBA00022475"/>
    </source>
</evidence>
<keyword evidence="6 7" id="KW-0472">Membrane</keyword>
<organism evidence="8 9">
    <name type="scientific">Ferviditalea candida</name>
    <dbReference type="NCBI Taxonomy" id="3108399"/>
    <lineage>
        <taxon>Bacteria</taxon>
        <taxon>Bacillati</taxon>
        <taxon>Bacillota</taxon>
        <taxon>Bacilli</taxon>
        <taxon>Bacillales</taxon>
        <taxon>Paenibacillaceae</taxon>
        <taxon>Ferviditalea</taxon>
    </lineage>
</organism>
<feature type="transmembrane region" description="Helical" evidence="7">
    <location>
        <begin position="269"/>
        <end position="289"/>
    </location>
</feature>
<evidence type="ECO:0000313" key="8">
    <source>
        <dbReference type="EMBL" id="MEB3103190.1"/>
    </source>
</evidence>
<feature type="transmembrane region" description="Helical" evidence="7">
    <location>
        <begin position="240"/>
        <end position="262"/>
    </location>
</feature>
<keyword evidence="3" id="KW-1003">Cell membrane</keyword>
<reference evidence="8" key="1">
    <citation type="submission" date="2023-12" db="EMBL/GenBank/DDBJ databases">
        <title>Fervidustalea candida gen. nov., sp. nov., a novel member of the family Paenibacillaceae isolated from a geothermal area.</title>
        <authorList>
            <person name="Li W.-J."/>
            <person name="Jiao J.-Y."/>
            <person name="Chen Y."/>
        </authorList>
    </citation>
    <scope>NUCLEOTIDE SEQUENCE</scope>
    <source>
        <strain evidence="8">SYSU GA230002</strain>
    </source>
</reference>
<feature type="transmembrane region" description="Helical" evidence="7">
    <location>
        <begin position="20"/>
        <end position="38"/>
    </location>
</feature>
<keyword evidence="4 7" id="KW-0812">Transmembrane</keyword>
<evidence type="ECO:0000256" key="6">
    <source>
        <dbReference type="ARBA" id="ARBA00023136"/>
    </source>
</evidence>
<protein>
    <submittedName>
        <fullName evidence="8">Permease</fullName>
    </submittedName>
</protein>